<evidence type="ECO:0000313" key="2">
    <source>
        <dbReference type="EMBL" id="KAG5475027.1"/>
    </source>
</evidence>
<evidence type="ECO:0000313" key="3">
    <source>
        <dbReference type="Proteomes" id="UP000674179"/>
    </source>
</evidence>
<gene>
    <name evidence="2" type="ORF">CUR178_04477</name>
</gene>
<feature type="compositionally biased region" description="Basic and acidic residues" evidence="1">
    <location>
        <begin position="208"/>
        <end position="219"/>
    </location>
</feature>
<name>A0A836KJD2_LEIEN</name>
<feature type="region of interest" description="Disordered" evidence="1">
    <location>
        <begin position="205"/>
        <end position="230"/>
    </location>
</feature>
<dbReference type="OrthoDB" id="10480098at2759"/>
<dbReference type="EMBL" id="JAFHKP010000028">
    <property type="protein sequence ID" value="KAG5475027.1"/>
    <property type="molecule type" value="Genomic_DNA"/>
</dbReference>
<protein>
    <submittedName>
        <fullName evidence="2">Uncharacterized protein</fullName>
    </submittedName>
</protein>
<dbReference type="RefSeq" id="XP_067691556.1">
    <property type="nucleotide sequence ID" value="XM_067836185.1"/>
</dbReference>
<comment type="caution">
    <text evidence="2">The sequence shown here is derived from an EMBL/GenBank/DDBJ whole genome shotgun (WGS) entry which is preliminary data.</text>
</comment>
<dbReference type="GeneID" id="94171695"/>
<keyword evidence="3" id="KW-1185">Reference proteome</keyword>
<dbReference type="AlphaFoldDB" id="A0A836KJD2"/>
<reference evidence="2 3" key="1">
    <citation type="submission" date="2021-02" db="EMBL/GenBank/DDBJ databases">
        <title>Leishmania (Mundinia) enrietti genome sequencing and assembly.</title>
        <authorList>
            <person name="Almutairi H."/>
            <person name="Gatherer D."/>
        </authorList>
    </citation>
    <scope>NUCLEOTIDE SEQUENCE [LARGE SCALE GENOMIC DNA]</scope>
    <source>
        <strain evidence="2">CUR178</strain>
    </source>
</reference>
<dbReference type="KEGG" id="lenr:94171695"/>
<proteinExistence type="predicted"/>
<organism evidence="2 3">
    <name type="scientific">Leishmania enriettii</name>
    <dbReference type="NCBI Taxonomy" id="5663"/>
    <lineage>
        <taxon>Eukaryota</taxon>
        <taxon>Discoba</taxon>
        <taxon>Euglenozoa</taxon>
        <taxon>Kinetoplastea</taxon>
        <taxon>Metakinetoplastina</taxon>
        <taxon>Trypanosomatida</taxon>
        <taxon>Trypanosomatidae</taxon>
        <taxon>Leishmaniinae</taxon>
        <taxon>Leishmania</taxon>
    </lineage>
</organism>
<evidence type="ECO:0000256" key="1">
    <source>
        <dbReference type="SAM" id="MobiDB-lite"/>
    </source>
</evidence>
<accession>A0A836KJD2</accession>
<dbReference type="Proteomes" id="UP000674179">
    <property type="component" value="Chromosome 28"/>
</dbReference>
<sequence>MSCSQPMKFSIRVLSLRLSKADGADREVSSVFTHMMEQGGEEVRAACTSSCAQSKAAAAGAILPSYRCSVTSSRFATSSFYADTNAEAPAQEAAAAEGAPSAEEAGGGVISETVASAGGHKDVYAEDGAAKAAPSSSDQDKAHEDATNADDAALARVHSKSCDEQPARALLDLAAATRSKSRSSILRVEGAEDTRRPAAELKCCGTRQPDREGGARNEGDEGASQSLPLQLYRPRPRAFRPAEAVLDQLRELYLDRNVCCLE</sequence>